<keyword evidence="9 13" id="KW-0798">TonB box</keyword>
<dbReference type="Pfam" id="PF00593">
    <property type="entry name" value="TonB_dep_Rec_b-barrel"/>
    <property type="match status" value="1"/>
</dbReference>
<keyword evidence="3 12" id="KW-1134">Transmembrane beta strand</keyword>
<keyword evidence="2 12" id="KW-0813">Transport</keyword>
<accession>A0A3S2VGT6</accession>
<evidence type="ECO:0000256" key="3">
    <source>
        <dbReference type="ARBA" id="ARBA00022452"/>
    </source>
</evidence>
<dbReference type="InterPro" id="IPR012910">
    <property type="entry name" value="Plug_dom"/>
</dbReference>
<dbReference type="PANTHER" id="PTHR32552:SF89">
    <property type="entry name" value="CATECHOLATE SIDEROPHORE RECEPTOR FIU"/>
    <property type="match status" value="1"/>
</dbReference>
<evidence type="ECO:0000259" key="15">
    <source>
        <dbReference type="Pfam" id="PF00593"/>
    </source>
</evidence>
<keyword evidence="7" id="KW-0408">Iron</keyword>
<keyword evidence="10 12" id="KW-0472">Membrane</keyword>
<evidence type="ECO:0000256" key="12">
    <source>
        <dbReference type="PROSITE-ProRule" id="PRU01360"/>
    </source>
</evidence>
<evidence type="ECO:0000256" key="11">
    <source>
        <dbReference type="ARBA" id="ARBA00023237"/>
    </source>
</evidence>
<dbReference type="PANTHER" id="PTHR32552">
    <property type="entry name" value="FERRICHROME IRON RECEPTOR-RELATED"/>
    <property type="match status" value="1"/>
</dbReference>
<gene>
    <name evidence="17" type="ORF">EOE18_02205</name>
</gene>
<evidence type="ECO:0000313" key="17">
    <source>
        <dbReference type="EMBL" id="RVU07909.1"/>
    </source>
</evidence>
<dbReference type="GO" id="GO:0015344">
    <property type="term" value="F:siderophore uptake transmembrane transporter activity"/>
    <property type="evidence" value="ECO:0007669"/>
    <property type="project" value="TreeGrafter"/>
</dbReference>
<comment type="subcellular location">
    <subcellularLocation>
        <location evidence="1 12">Cell outer membrane</location>
        <topology evidence="1 12">Multi-pass membrane protein</topology>
    </subcellularLocation>
</comment>
<dbReference type="RefSeq" id="WP_127705706.1">
    <property type="nucleotide sequence ID" value="NZ_SACO01000001.1"/>
</dbReference>
<proteinExistence type="inferred from homology"/>
<keyword evidence="17" id="KW-0675">Receptor</keyword>
<keyword evidence="11 12" id="KW-0998">Cell outer membrane</keyword>
<evidence type="ECO:0000256" key="4">
    <source>
        <dbReference type="ARBA" id="ARBA00022496"/>
    </source>
</evidence>
<dbReference type="SUPFAM" id="SSF56935">
    <property type="entry name" value="Porins"/>
    <property type="match status" value="1"/>
</dbReference>
<dbReference type="GO" id="GO:0009279">
    <property type="term" value="C:cell outer membrane"/>
    <property type="evidence" value="ECO:0007669"/>
    <property type="project" value="UniProtKB-SubCell"/>
</dbReference>
<dbReference type="EMBL" id="SACO01000001">
    <property type="protein sequence ID" value="RVU07909.1"/>
    <property type="molecule type" value="Genomic_DNA"/>
</dbReference>
<dbReference type="Proteomes" id="UP000282837">
    <property type="component" value="Unassembled WGS sequence"/>
</dbReference>
<reference evidence="17 18" key="1">
    <citation type="submission" date="2019-01" db="EMBL/GenBank/DDBJ databases">
        <authorList>
            <person name="Chen W.-M."/>
        </authorList>
    </citation>
    <scope>NUCLEOTIDE SEQUENCE [LARGE SCALE GENOMIC DNA]</scope>
    <source>
        <strain evidence="17 18">FSY-9</strain>
    </source>
</reference>
<keyword evidence="8" id="KW-0406">Ion transport</keyword>
<evidence type="ECO:0000256" key="14">
    <source>
        <dbReference type="SAM" id="SignalP"/>
    </source>
</evidence>
<evidence type="ECO:0000259" key="16">
    <source>
        <dbReference type="Pfam" id="PF07715"/>
    </source>
</evidence>
<comment type="caution">
    <text evidence="17">The sequence shown here is derived from an EMBL/GenBank/DDBJ whole genome shotgun (WGS) entry which is preliminary data.</text>
</comment>
<evidence type="ECO:0000256" key="13">
    <source>
        <dbReference type="RuleBase" id="RU003357"/>
    </source>
</evidence>
<feature type="chain" id="PRO_5018738438" evidence="14">
    <location>
        <begin position="22"/>
        <end position="819"/>
    </location>
</feature>
<keyword evidence="6 14" id="KW-0732">Signal</keyword>
<evidence type="ECO:0000256" key="7">
    <source>
        <dbReference type="ARBA" id="ARBA00023004"/>
    </source>
</evidence>
<dbReference type="Gene3D" id="2.40.170.20">
    <property type="entry name" value="TonB-dependent receptor, beta-barrel domain"/>
    <property type="match status" value="1"/>
</dbReference>
<dbReference type="InterPro" id="IPR036942">
    <property type="entry name" value="Beta-barrel_TonB_sf"/>
</dbReference>
<evidence type="ECO:0000256" key="1">
    <source>
        <dbReference type="ARBA" id="ARBA00004571"/>
    </source>
</evidence>
<dbReference type="InterPro" id="IPR000531">
    <property type="entry name" value="Beta-barrel_TonB"/>
</dbReference>
<evidence type="ECO:0000256" key="10">
    <source>
        <dbReference type="ARBA" id="ARBA00023136"/>
    </source>
</evidence>
<dbReference type="InterPro" id="IPR039426">
    <property type="entry name" value="TonB-dep_rcpt-like"/>
</dbReference>
<dbReference type="OrthoDB" id="7386960at2"/>
<evidence type="ECO:0000256" key="6">
    <source>
        <dbReference type="ARBA" id="ARBA00022729"/>
    </source>
</evidence>
<name>A0A3S2VGT6_9SPHN</name>
<feature type="domain" description="TonB-dependent receptor-like beta-barrel" evidence="15">
    <location>
        <begin position="393"/>
        <end position="781"/>
    </location>
</feature>
<organism evidence="17 18">
    <name type="scientific">Novosphingobium umbonatum</name>
    <dbReference type="NCBI Taxonomy" id="1908524"/>
    <lineage>
        <taxon>Bacteria</taxon>
        <taxon>Pseudomonadati</taxon>
        <taxon>Pseudomonadota</taxon>
        <taxon>Alphaproteobacteria</taxon>
        <taxon>Sphingomonadales</taxon>
        <taxon>Sphingomonadaceae</taxon>
        <taxon>Novosphingobium</taxon>
    </lineage>
</organism>
<feature type="domain" description="TonB-dependent receptor plug" evidence="16">
    <location>
        <begin position="47"/>
        <end position="159"/>
    </location>
</feature>
<protein>
    <submittedName>
        <fullName evidence="17">TonB-dependent receptor</fullName>
    </submittedName>
</protein>
<feature type="signal peptide" evidence="14">
    <location>
        <begin position="1"/>
        <end position="21"/>
    </location>
</feature>
<keyword evidence="4" id="KW-0410">Iron transport</keyword>
<comment type="similarity">
    <text evidence="12 13">Belongs to the TonB-dependent receptor family.</text>
</comment>
<keyword evidence="5 12" id="KW-0812">Transmembrane</keyword>
<dbReference type="AlphaFoldDB" id="A0A3S2VGT6"/>
<sequence length="819" mass="87235">MIPRYLSVFLFSTALTPMAHAQITPQNAAPKAEDVVTTGVAKGRDRLDSATSTSSLREADIIKLGARSVGELLRAMPGVFSEAPNGESIANISIRGLPVVSSGAKFVQLQEDGLPVVEFGDIIGGSADTFIRADLNLMQVESIRGGSASTFASNSPGGIINFISKTGDLTGGAIALTSGVNFQQYRADFDYGARLSDDWRFHVGGFWRQGNGPRNVGFESQRGGQMKFNITREFTGGHVRVYAKVLDDRSPFYDSVPLKVTGSNDSPALVPVAGFNPGRGTLSSVYLQSAPMLDENNNIVSEDLRQGQRVKEKSIGVEGQIDVDGWTITDRFRIANRSGGMYGPFSSVLYSGAAGLTRLGGAGATLSYASGPRAGQVIADPSSLNGNGLIAVINIRIRPQEDLGSMVNDLRASKIYEVAKGKLTTTGGFYASRQAIHTALRWAEAVTEVRGDGQAALLNITNAAGQAVTQNGFYAFNYALNNGTQRRTMSVDYAVQAAYGSVNFHRGKVAVGGSLRYDFGSASGQVFGSDLGGGRVGTVSRDMNGDGVISLAEQKVGITPLGSPAPVNYSYHYLSYSAGINYRVAEPFSVFARYSRGARANADRILYTAAINNADGSLAIPQAAYDPVKQAELGMKFRKSNLTVNLTGFSVNSQDTNVNTGTGVVIARKYKAKGLEFEAGYRRGLFSVNGGATYTDAKIVDDYIDASVIGKHPRHLANLIFQVTPQINWNRVNFGATFIGTTDSYAQDSNILKMPGYVTTNAFIQARVTPRMQVTLNAANLFDVLALTAIDEAGTPANGIVRGRLPTGRTVSASLRLDL</sequence>
<evidence type="ECO:0000313" key="18">
    <source>
        <dbReference type="Proteomes" id="UP000282837"/>
    </source>
</evidence>
<evidence type="ECO:0000256" key="5">
    <source>
        <dbReference type="ARBA" id="ARBA00022692"/>
    </source>
</evidence>
<evidence type="ECO:0000256" key="2">
    <source>
        <dbReference type="ARBA" id="ARBA00022448"/>
    </source>
</evidence>
<dbReference type="PROSITE" id="PS52016">
    <property type="entry name" value="TONB_DEPENDENT_REC_3"/>
    <property type="match status" value="1"/>
</dbReference>
<evidence type="ECO:0000256" key="8">
    <source>
        <dbReference type="ARBA" id="ARBA00023065"/>
    </source>
</evidence>
<dbReference type="Gene3D" id="2.170.130.10">
    <property type="entry name" value="TonB-dependent receptor, plug domain"/>
    <property type="match status" value="1"/>
</dbReference>
<dbReference type="InterPro" id="IPR037066">
    <property type="entry name" value="Plug_dom_sf"/>
</dbReference>
<keyword evidence="18" id="KW-1185">Reference proteome</keyword>
<evidence type="ECO:0000256" key="9">
    <source>
        <dbReference type="ARBA" id="ARBA00023077"/>
    </source>
</evidence>
<dbReference type="Pfam" id="PF07715">
    <property type="entry name" value="Plug"/>
    <property type="match status" value="1"/>
</dbReference>